<feature type="compositionally biased region" description="Basic residues" evidence="1">
    <location>
        <begin position="201"/>
        <end position="211"/>
    </location>
</feature>
<protein>
    <recommendedName>
        <fullName evidence="3">PDZ domain-containing protein</fullName>
    </recommendedName>
</protein>
<evidence type="ECO:0000313" key="2">
    <source>
        <dbReference type="EMBL" id="CAE0369686.1"/>
    </source>
</evidence>
<dbReference type="EMBL" id="HBIJ01015667">
    <property type="protein sequence ID" value="CAE0369686.1"/>
    <property type="molecule type" value="Transcribed_RNA"/>
</dbReference>
<organism evidence="2">
    <name type="scientific">Aureoumbra lagunensis</name>
    <dbReference type="NCBI Taxonomy" id="44058"/>
    <lineage>
        <taxon>Eukaryota</taxon>
        <taxon>Sar</taxon>
        <taxon>Stramenopiles</taxon>
        <taxon>Ochrophyta</taxon>
        <taxon>Pelagophyceae</taxon>
        <taxon>Pelagomonadales</taxon>
        <taxon>Aureoumbra</taxon>
    </lineage>
</organism>
<sequence>MCAIPKRFRVSDSFDAEMRNEQDTAAVRLLRTEAIRDNDSRRSRIALHNERFLRMTLKSTETHNRRLSERMKKPRNLSGKDHDAMKNNLGHVKKKLSEDHVDVEDDHVEILLQDYDTGIVFEAVSHRPVVRTITASAGPNIRSKIRPGMILAKIAGVRVKEISYQATLNLLRALDRPLRLTFKLKRSKRKDQDYQKTDEHKKKKRRKQSSR</sequence>
<proteinExistence type="predicted"/>
<reference evidence="2" key="1">
    <citation type="submission" date="2021-01" db="EMBL/GenBank/DDBJ databases">
        <authorList>
            <person name="Corre E."/>
            <person name="Pelletier E."/>
            <person name="Niang G."/>
            <person name="Scheremetjew M."/>
            <person name="Finn R."/>
            <person name="Kale V."/>
            <person name="Holt S."/>
            <person name="Cochrane G."/>
            <person name="Meng A."/>
            <person name="Brown T."/>
            <person name="Cohen L."/>
        </authorList>
    </citation>
    <scope>NUCLEOTIDE SEQUENCE</scope>
    <source>
        <strain evidence="2">CCMP1510</strain>
    </source>
</reference>
<dbReference type="AlphaFoldDB" id="A0A7S3K177"/>
<feature type="compositionally biased region" description="Basic and acidic residues" evidence="1">
    <location>
        <begin position="190"/>
        <end position="200"/>
    </location>
</feature>
<feature type="region of interest" description="Disordered" evidence="1">
    <location>
        <begin position="60"/>
        <end position="85"/>
    </location>
</feature>
<evidence type="ECO:0000256" key="1">
    <source>
        <dbReference type="SAM" id="MobiDB-lite"/>
    </source>
</evidence>
<gene>
    <name evidence="2" type="ORF">ALAG00032_LOCUS10450</name>
</gene>
<feature type="compositionally biased region" description="Basic and acidic residues" evidence="1">
    <location>
        <begin position="60"/>
        <end position="71"/>
    </location>
</feature>
<name>A0A7S3K177_9STRA</name>
<accession>A0A7S3K177</accession>
<feature type="region of interest" description="Disordered" evidence="1">
    <location>
        <begin position="185"/>
        <end position="211"/>
    </location>
</feature>
<evidence type="ECO:0008006" key="3">
    <source>
        <dbReference type="Google" id="ProtNLM"/>
    </source>
</evidence>